<keyword evidence="3" id="KW-1185">Reference proteome</keyword>
<dbReference type="Proteomes" id="UP001202961">
    <property type="component" value="Unassembled WGS sequence"/>
</dbReference>
<gene>
    <name evidence="2" type="ORF">NB063_23625</name>
</gene>
<protein>
    <submittedName>
        <fullName evidence="2">Nitrophenyl compound nitroreductase subunit ArsF family protein</fullName>
    </submittedName>
</protein>
<name>A0ABT0UA96_9BACT</name>
<evidence type="ECO:0000313" key="3">
    <source>
        <dbReference type="Proteomes" id="UP001202961"/>
    </source>
</evidence>
<dbReference type="InterPro" id="IPR047698">
    <property type="entry name" value="ArsF-like"/>
</dbReference>
<organism evidence="2 3">
    <name type="scientific">Aporhodopirellula aestuarii</name>
    <dbReference type="NCBI Taxonomy" id="2950107"/>
    <lineage>
        <taxon>Bacteria</taxon>
        <taxon>Pseudomonadati</taxon>
        <taxon>Planctomycetota</taxon>
        <taxon>Planctomycetia</taxon>
        <taxon>Pirellulales</taxon>
        <taxon>Pirellulaceae</taxon>
        <taxon>Aporhodopirellula</taxon>
    </lineage>
</organism>
<feature type="region of interest" description="Disordered" evidence="1">
    <location>
        <begin position="186"/>
        <end position="213"/>
    </location>
</feature>
<feature type="compositionally biased region" description="Acidic residues" evidence="1">
    <location>
        <begin position="193"/>
        <end position="205"/>
    </location>
</feature>
<comment type="caution">
    <text evidence="2">The sequence shown here is derived from an EMBL/GenBank/DDBJ whole genome shotgun (WGS) entry which is preliminary data.</text>
</comment>
<dbReference type="NCBIfam" id="NF040494">
    <property type="entry name" value="nitrored_ArsF"/>
    <property type="match status" value="1"/>
</dbReference>
<proteinExistence type="predicted"/>
<sequence>MDLQKSLSVCLLTFFFATIVVLIAKAMDNQAASRLEPQLTRIADQLEALTASGGFPVASSTAVTSAEKPDRVVVNYFYSTTRCTTCRAIESQTSEVVQSQYAAELQDGTITWKTLNYEDDRSGLMEKFEIVMPVVVLTRFEDDEMADWKRLDQVWGIVNDKPAFASFIHDEIDAMLSEVYQSKSIARTQSQPVEDDTPIDSEEPSPADLPLPE</sequence>
<reference evidence="2 3" key="1">
    <citation type="journal article" date="2022" name="Syst. Appl. Microbiol.">
        <title>Rhodopirellula aestuarii sp. nov., a novel member of the genus Rhodopirellula isolated from brackish sediments collected in the Tagus River estuary, Portugal.</title>
        <authorList>
            <person name="Vitorino I.R."/>
            <person name="Klimek D."/>
            <person name="Calusinska M."/>
            <person name="Lobo-da-Cunha A."/>
            <person name="Vasconcelos V."/>
            <person name="Lage O.M."/>
        </authorList>
    </citation>
    <scope>NUCLEOTIDE SEQUENCE [LARGE SCALE GENOMIC DNA]</scope>
    <source>
        <strain evidence="2 3">ICT_H3.1</strain>
    </source>
</reference>
<evidence type="ECO:0000256" key="1">
    <source>
        <dbReference type="SAM" id="MobiDB-lite"/>
    </source>
</evidence>
<accession>A0ABT0UA96</accession>
<dbReference type="RefSeq" id="WP_250931373.1">
    <property type="nucleotide sequence ID" value="NZ_JAMQBK010000063.1"/>
</dbReference>
<evidence type="ECO:0000313" key="2">
    <source>
        <dbReference type="EMBL" id="MCM2373614.1"/>
    </source>
</evidence>
<dbReference type="EMBL" id="JAMQBK010000063">
    <property type="protein sequence ID" value="MCM2373614.1"/>
    <property type="molecule type" value="Genomic_DNA"/>
</dbReference>